<dbReference type="InterPro" id="IPR009241">
    <property type="entry name" value="HigB-like"/>
</dbReference>
<dbReference type="EMBL" id="CABIKM010000026">
    <property type="protein sequence ID" value="VUZ85490.1"/>
    <property type="molecule type" value="Genomic_DNA"/>
</dbReference>
<organism evidence="1 2">
    <name type="scientific">Candidatus Methylomirabilis lanthanidiphila</name>
    <dbReference type="NCBI Taxonomy" id="2211376"/>
    <lineage>
        <taxon>Bacteria</taxon>
        <taxon>Candidatus Methylomirabilota</taxon>
        <taxon>Candidatus Methylomirabilia</taxon>
        <taxon>Candidatus Methylomirabilales</taxon>
        <taxon>Candidatus Methylomirabilaceae</taxon>
        <taxon>Candidatus Methylomirabilis</taxon>
    </lineage>
</organism>
<dbReference type="Proteomes" id="UP000334340">
    <property type="component" value="Unassembled WGS sequence"/>
</dbReference>
<dbReference type="Pfam" id="PF05973">
    <property type="entry name" value="Gp49"/>
    <property type="match status" value="1"/>
</dbReference>
<evidence type="ECO:0000313" key="2">
    <source>
        <dbReference type="Proteomes" id="UP000334340"/>
    </source>
</evidence>
<proteinExistence type="predicted"/>
<evidence type="ECO:0000313" key="1">
    <source>
        <dbReference type="EMBL" id="VUZ85490.1"/>
    </source>
</evidence>
<accession>A0A564ZJG4</accession>
<name>A0A564ZJG4_9BACT</name>
<gene>
    <name evidence="1" type="ORF">MELA_01875</name>
</gene>
<sequence>MRLELIATGSASGFTIYALPGVRDFLEDLSGNDEDATIAMLEYVATQGIPRNDKKCNVESDGFFALKPSRVRLVFFYDPGLRRVIVVTHGYFKQGQKMPRREFRRAVKLRAEVLEAKRERNLIYEGLAG</sequence>
<protein>
    <recommendedName>
        <fullName evidence="3">Type II toxin-antitoxin system RelE/ParE family toxin</fullName>
    </recommendedName>
</protein>
<evidence type="ECO:0008006" key="3">
    <source>
        <dbReference type="Google" id="ProtNLM"/>
    </source>
</evidence>
<dbReference type="AlphaFoldDB" id="A0A564ZJG4"/>
<reference evidence="1 2" key="1">
    <citation type="submission" date="2019-07" db="EMBL/GenBank/DDBJ databases">
        <authorList>
            <person name="Cremers G."/>
        </authorList>
    </citation>
    <scope>NUCLEOTIDE SEQUENCE [LARGE SCALE GENOMIC DNA]</scope>
</reference>
<keyword evidence="2" id="KW-1185">Reference proteome</keyword>